<keyword evidence="6" id="KW-1185">Reference proteome</keyword>
<protein>
    <submittedName>
        <fullName evidence="5">ABC transporter ATP-binding protein</fullName>
    </submittedName>
</protein>
<dbReference type="InterPro" id="IPR003593">
    <property type="entry name" value="AAA+_ATPase"/>
</dbReference>
<name>A0A2S8NTV0_9MOLU</name>
<dbReference type="PANTHER" id="PTHR42781">
    <property type="entry name" value="SPERMIDINE/PUTRESCINE IMPORT ATP-BINDING PROTEIN POTA"/>
    <property type="match status" value="1"/>
</dbReference>
<comment type="caution">
    <text evidence="5">The sequence shown here is derived from an EMBL/GenBank/DDBJ whole genome shotgun (WGS) entry which is preliminary data.</text>
</comment>
<dbReference type="EMBL" id="PUUG01000055">
    <property type="protein sequence ID" value="PQP79436.1"/>
    <property type="molecule type" value="Genomic_DNA"/>
</dbReference>
<dbReference type="SMART" id="SM00382">
    <property type="entry name" value="AAA"/>
    <property type="match status" value="1"/>
</dbReference>
<evidence type="ECO:0000313" key="5">
    <source>
        <dbReference type="EMBL" id="PQP79436.1"/>
    </source>
</evidence>
<proteinExistence type="predicted"/>
<dbReference type="GO" id="GO:0016887">
    <property type="term" value="F:ATP hydrolysis activity"/>
    <property type="evidence" value="ECO:0007669"/>
    <property type="project" value="InterPro"/>
</dbReference>
<dbReference type="PROSITE" id="PS50893">
    <property type="entry name" value="ABC_TRANSPORTER_2"/>
    <property type="match status" value="1"/>
</dbReference>
<reference evidence="5 6" key="1">
    <citation type="submission" date="2018-02" db="EMBL/GenBank/DDBJ databases">
        <title>Metagenomics reveals mixed infection of spiroplasma and phytoplasma in chicory.</title>
        <authorList>
            <person name="Polano C."/>
            <person name="Moruzzi S."/>
            <person name="Ermacora P."/>
            <person name="Ferrini F."/>
            <person name="Martini M."/>
            <person name="Firrao G."/>
        </authorList>
    </citation>
    <scope>NUCLEOTIDE SEQUENCE [LARGE SCALE GENOMIC DNA]</scope>
    <source>
        <strain evidence="5 6">ChiP</strain>
    </source>
</reference>
<feature type="domain" description="ABC transporter" evidence="4">
    <location>
        <begin position="2"/>
        <end position="228"/>
    </location>
</feature>
<evidence type="ECO:0000313" key="6">
    <source>
        <dbReference type="Proteomes" id="UP000238672"/>
    </source>
</evidence>
<keyword evidence="1" id="KW-0813">Transport</keyword>
<evidence type="ECO:0000259" key="4">
    <source>
        <dbReference type="PROSITE" id="PS50893"/>
    </source>
</evidence>
<dbReference type="Gene3D" id="3.40.50.300">
    <property type="entry name" value="P-loop containing nucleotide triphosphate hydrolases"/>
    <property type="match status" value="1"/>
</dbReference>
<dbReference type="InterPro" id="IPR050093">
    <property type="entry name" value="ABC_SmlMolc_Importer"/>
</dbReference>
<dbReference type="PROSITE" id="PS00211">
    <property type="entry name" value="ABC_TRANSPORTER_1"/>
    <property type="match status" value="1"/>
</dbReference>
<evidence type="ECO:0000256" key="3">
    <source>
        <dbReference type="ARBA" id="ARBA00022840"/>
    </source>
</evidence>
<sequence length="228" mass="25947">MLKMNGISKTFLINKKPFKVLQKIYLEIKSGDIFGLLGSTGSGKTTLLRIMNGFIKSDNEQNITRGFTHIESAMIFQNFNLLHNLNVFENAALPLKLRKIPKKEINDKINHLLEIVGLLPFKNNYPKNLSGGQKQRVAIVRALSINPKIIFCDEPTSSLDYTTGFNILKIIKDIHHQFKTTIVLISHDIKVIKCLCNKVIILDKGFIVKNINLKTRIIKPLTYEEAFL</sequence>
<dbReference type="PANTHER" id="PTHR42781:SF4">
    <property type="entry name" value="SPERMIDINE_PUTRESCINE IMPORT ATP-BINDING PROTEIN POTA"/>
    <property type="match status" value="1"/>
</dbReference>
<dbReference type="Pfam" id="PF00005">
    <property type="entry name" value="ABC_tran"/>
    <property type="match status" value="1"/>
</dbReference>
<dbReference type="InterPro" id="IPR027417">
    <property type="entry name" value="P-loop_NTPase"/>
</dbReference>
<evidence type="ECO:0000256" key="2">
    <source>
        <dbReference type="ARBA" id="ARBA00022741"/>
    </source>
</evidence>
<evidence type="ECO:0000256" key="1">
    <source>
        <dbReference type="ARBA" id="ARBA00022448"/>
    </source>
</evidence>
<keyword evidence="2" id="KW-0547">Nucleotide-binding</keyword>
<dbReference type="InterPro" id="IPR017871">
    <property type="entry name" value="ABC_transporter-like_CS"/>
</dbReference>
<accession>A0A2S8NTV0</accession>
<dbReference type="InterPro" id="IPR003439">
    <property type="entry name" value="ABC_transporter-like_ATP-bd"/>
</dbReference>
<gene>
    <name evidence="5" type="ORF">C6B37_01835</name>
</gene>
<dbReference type="SUPFAM" id="SSF52540">
    <property type="entry name" value="P-loop containing nucleoside triphosphate hydrolases"/>
    <property type="match status" value="1"/>
</dbReference>
<dbReference type="Proteomes" id="UP000238672">
    <property type="component" value="Unassembled WGS sequence"/>
</dbReference>
<organism evidence="5 6">
    <name type="scientific">Candidatus Phytoplasma phoenicium</name>
    <dbReference type="NCBI Taxonomy" id="198422"/>
    <lineage>
        <taxon>Bacteria</taxon>
        <taxon>Bacillati</taxon>
        <taxon>Mycoplasmatota</taxon>
        <taxon>Mollicutes</taxon>
        <taxon>Acholeplasmatales</taxon>
        <taxon>Acholeplasmataceae</taxon>
        <taxon>Candidatus Phytoplasma</taxon>
        <taxon>16SrIX (Pigeon pea witches'-broom group)</taxon>
    </lineage>
</organism>
<keyword evidence="3 5" id="KW-0067">ATP-binding</keyword>
<dbReference type="AlphaFoldDB" id="A0A2S8NTV0"/>
<dbReference type="GO" id="GO:0005524">
    <property type="term" value="F:ATP binding"/>
    <property type="evidence" value="ECO:0007669"/>
    <property type="project" value="UniProtKB-KW"/>
</dbReference>